<evidence type="ECO:0000313" key="3">
    <source>
        <dbReference type="Proteomes" id="UP000009235"/>
    </source>
</evidence>
<dbReference type="Proteomes" id="UP000009235">
    <property type="component" value="Chromosome"/>
</dbReference>
<proteinExistence type="predicted"/>
<organism evidence="2 3">
    <name type="scientific">Hoyosella subflava (strain DSM 45089 / JCM 17490 / NBRC 109087 / DQS3-9A1)</name>
    <name type="common">Amycolicicoccus subflavus</name>
    <dbReference type="NCBI Taxonomy" id="443218"/>
    <lineage>
        <taxon>Bacteria</taxon>
        <taxon>Bacillati</taxon>
        <taxon>Actinomycetota</taxon>
        <taxon>Actinomycetes</taxon>
        <taxon>Mycobacteriales</taxon>
        <taxon>Hoyosellaceae</taxon>
        <taxon>Hoyosella</taxon>
    </lineage>
</organism>
<name>F6EM15_HOYSD</name>
<feature type="signal peptide" evidence="1">
    <location>
        <begin position="1"/>
        <end position="27"/>
    </location>
</feature>
<evidence type="ECO:0000256" key="1">
    <source>
        <dbReference type="SAM" id="SignalP"/>
    </source>
</evidence>
<keyword evidence="1" id="KW-0732">Signal</keyword>
<reference evidence="2 3" key="1">
    <citation type="journal article" date="2011" name="J. Bacteriol.">
        <title>Complete genome sequence of Amycolicicoccus subflavus DQS3-9A1T, an actinomycete isolated from crude oil-polluted soil.</title>
        <authorList>
            <person name="Cai M."/>
            <person name="Chen W.M."/>
            <person name="Nie Y."/>
            <person name="Chi C.Q."/>
            <person name="Wang Y.N."/>
            <person name="Tang Y.Q."/>
            <person name="Li G.Y."/>
            <person name="Wu X.L."/>
        </authorList>
    </citation>
    <scope>NUCLEOTIDE SEQUENCE [LARGE SCALE GENOMIC DNA]</scope>
    <source>
        <strain evidence="3">DSM 45089 / DQS3-9A1</strain>
    </source>
</reference>
<dbReference type="EMBL" id="CP002786">
    <property type="protein sequence ID" value="AEF42796.1"/>
    <property type="molecule type" value="Genomic_DNA"/>
</dbReference>
<gene>
    <name evidence="2" type="ordered locus">AS9A_4363</name>
</gene>
<feature type="chain" id="PRO_5003339336" evidence="1">
    <location>
        <begin position="28"/>
        <end position="203"/>
    </location>
</feature>
<dbReference type="HOGENOM" id="CLU_1346610_0_0_11"/>
<evidence type="ECO:0000313" key="2">
    <source>
        <dbReference type="EMBL" id="AEF42796.1"/>
    </source>
</evidence>
<keyword evidence="3" id="KW-1185">Reference proteome</keyword>
<accession>F6EM15</accession>
<sequence length="203" mass="20136">MGRLHKIAIASVASAALMIPFAGTAAAQPSGNIGGDLNLGAGSLDLGAGADLGAFFGLGGGGGMGDLNLDLAFPGIDFNVEGNAGADFAAWVEREWQLWLEANFGGQGGTGGGGGQANFDFQAEWDRFWAQAQADWEAFLAAQGGGGFNFEFQGPEFPEFNLDLGAGGGFDLGGLGLGGGVDGGLNVGDLLGLNLGGGANFGS</sequence>
<dbReference type="RefSeq" id="WP_013809144.1">
    <property type="nucleotide sequence ID" value="NC_015564.1"/>
</dbReference>
<dbReference type="KEGG" id="asd:AS9A_4363"/>
<dbReference type="OrthoDB" id="9863031at2"/>
<protein>
    <submittedName>
        <fullName evidence="2">Uncharacterized protein</fullName>
    </submittedName>
</protein>
<dbReference type="AlphaFoldDB" id="F6EM15"/>